<proteinExistence type="predicted"/>
<organism evidence="1 2">
    <name type="scientific">Rangifer tarandus platyrhynchus</name>
    <name type="common">Svalbard reindeer</name>
    <dbReference type="NCBI Taxonomy" id="3082113"/>
    <lineage>
        <taxon>Eukaryota</taxon>
        <taxon>Metazoa</taxon>
        <taxon>Chordata</taxon>
        <taxon>Craniata</taxon>
        <taxon>Vertebrata</taxon>
        <taxon>Euteleostomi</taxon>
        <taxon>Mammalia</taxon>
        <taxon>Eutheria</taxon>
        <taxon>Laurasiatheria</taxon>
        <taxon>Artiodactyla</taxon>
        <taxon>Ruminantia</taxon>
        <taxon>Pecora</taxon>
        <taxon>Cervidae</taxon>
        <taxon>Odocoileinae</taxon>
        <taxon>Rangifer</taxon>
    </lineage>
</organism>
<name>A0AC59YWG1_RANTA</name>
<evidence type="ECO:0000313" key="1">
    <source>
        <dbReference type="EMBL" id="CAN0033618.1"/>
    </source>
</evidence>
<reference evidence="1" key="1">
    <citation type="submission" date="2023-05" db="EMBL/GenBank/DDBJ databases">
        <authorList>
            <consortium name="ELIXIR-Norway"/>
        </authorList>
    </citation>
    <scope>NUCLEOTIDE SEQUENCE</scope>
</reference>
<accession>A0AC59YWG1</accession>
<sequence length="174" mass="18905">MAPEAPRALTAGRSQSHGPSRLTRGRTPTTLTPQPWRVPQACPLRALLEDRPAPSLAVALQMSAIRGQSRAVSGNTVLWRLPQGICREYQPHVTSAQGARQATAMPPESAPVPPPTAFKKRLAEEQRAGGLDDWPILARLVRLARKRPITAIFLLSGLCHVADTGGLRLWRLHG</sequence>
<gene>
    <name evidence="1" type="ORF">MRATA1EN22A_LOCUS11049</name>
</gene>
<evidence type="ECO:0000313" key="2">
    <source>
        <dbReference type="Proteomes" id="UP001162501"/>
    </source>
</evidence>
<reference evidence="1" key="2">
    <citation type="submission" date="2025-03" db="EMBL/GenBank/DDBJ databases">
        <authorList>
            <consortium name="ELIXIR-Norway"/>
            <consortium name="Elixir Norway"/>
        </authorList>
    </citation>
    <scope>NUCLEOTIDE SEQUENCE</scope>
</reference>
<protein>
    <submittedName>
        <fullName evidence="1">Uncharacterized protein</fullName>
    </submittedName>
</protein>
<dbReference type="EMBL" id="OX596104">
    <property type="protein sequence ID" value="CAN0033618.1"/>
    <property type="molecule type" value="Genomic_DNA"/>
</dbReference>
<dbReference type="Proteomes" id="UP001162501">
    <property type="component" value="Chromosome 20"/>
</dbReference>